<feature type="chain" id="PRO_5008571250" evidence="2">
    <location>
        <begin position="22"/>
        <end position="198"/>
    </location>
</feature>
<dbReference type="InterPro" id="IPR023346">
    <property type="entry name" value="Lysozyme-like_dom_sf"/>
</dbReference>
<keyword evidence="5" id="KW-1185">Reference proteome</keyword>
<name>A0A1B4V6L0_9GAMM</name>
<dbReference type="GO" id="GO:0016020">
    <property type="term" value="C:membrane"/>
    <property type="evidence" value="ECO:0007669"/>
    <property type="project" value="InterPro"/>
</dbReference>
<dbReference type="OrthoDB" id="9815002at2"/>
<dbReference type="KEGG" id="sva:SVA_2600"/>
<dbReference type="InterPro" id="IPR000189">
    <property type="entry name" value="Transglyc_AS"/>
</dbReference>
<evidence type="ECO:0000256" key="1">
    <source>
        <dbReference type="ARBA" id="ARBA00007734"/>
    </source>
</evidence>
<evidence type="ECO:0000256" key="2">
    <source>
        <dbReference type="SAM" id="SignalP"/>
    </source>
</evidence>
<dbReference type="PROSITE" id="PS00922">
    <property type="entry name" value="TRANSGLYCOSYLASE"/>
    <property type="match status" value="1"/>
</dbReference>
<feature type="signal peptide" evidence="2">
    <location>
        <begin position="1"/>
        <end position="21"/>
    </location>
</feature>
<dbReference type="GO" id="GO:0008933">
    <property type="term" value="F:peptidoglycan lytic transglycosylase activity"/>
    <property type="evidence" value="ECO:0007669"/>
    <property type="project" value="InterPro"/>
</dbReference>
<feature type="domain" description="Transglycosylase SLT" evidence="3">
    <location>
        <begin position="70"/>
        <end position="164"/>
    </location>
</feature>
<dbReference type="Pfam" id="PF01464">
    <property type="entry name" value="SLT"/>
    <property type="match status" value="1"/>
</dbReference>
<dbReference type="AlphaFoldDB" id="A0A1B4V6L0"/>
<keyword evidence="2" id="KW-0732">Signal</keyword>
<dbReference type="RefSeq" id="WP_096461594.1">
    <property type="nucleotide sequence ID" value="NZ_AP014936.1"/>
</dbReference>
<dbReference type="EMBL" id="AP014936">
    <property type="protein sequence ID" value="BAU49148.1"/>
    <property type="molecule type" value="Genomic_DNA"/>
</dbReference>
<reference evidence="4 5" key="1">
    <citation type="submission" date="2015-08" db="EMBL/GenBank/DDBJ databases">
        <title>Complete genome sequence of Sulfurifustis variabilis.</title>
        <authorList>
            <person name="Miura A."/>
            <person name="Kojima H."/>
            <person name="Fukui M."/>
        </authorList>
    </citation>
    <scope>NUCLEOTIDE SEQUENCE [LARGE SCALE GENOMIC DNA]</scope>
    <source>
        <strain evidence="5">skN76</strain>
    </source>
</reference>
<proteinExistence type="inferred from homology"/>
<dbReference type="Proteomes" id="UP000218899">
    <property type="component" value="Chromosome"/>
</dbReference>
<dbReference type="Gene3D" id="1.10.530.10">
    <property type="match status" value="1"/>
</dbReference>
<dbReference type="PANTHER" id="PTHR37423:SF2">
    <property type="entry name" value="MEMBRANE-BOUND LYTIC MUREIN TRANSGLYCOSYLASE C"/>
    <property type="match status" value="1"/>
</dbReference>
<dbReference type="InterPro" id="IPR008258">
    <property type="entry name" value="Transglycosylase_SLT_dom_1"/>
</dbReference>
<dbReference type="GO" id="GO:0000270">
    <property type="term" value="P:peptidoglycan metabolic process"/>
    <property type="evidence" value="ECO:0007669"/>
    <property type="project" value="InterPro"/>
</dbReference>
<protein>
    <submittedName>
        <fullName evidence="4">Lytic transglycosylase</fullName>
    </submittedName>
</protein>
<dbReference type="PANTHER" id="PTHR37423">
    <property type="entry name" value="SOLUBLE LYTIC MUREIN TRANSGLYCOSYLASE-RELATED"/>
    <property type="match status" value="1"/>
</dbReference>
<accession>A0A1B4V6L0</accession>
<comment type="similarity">
    <text evidence="1">Belongs to the transglycosylase Slt family.</text>
</comment>
<organism evidence="4 5">
    <name type="scientific">Sulfurifustis variabilis</name>
    <dbReference type="NCBI Taxonomy" id="1675686"/>
    <lineage>
        <taxon>Bacteria</taxon>
        <taxon>Pseudomonadati</taxon>
        <taxon>Pseudomonadota</taxon>
        <taxon>Gammaproteobacteria</taxon>
        <taxon>Acidiferrobacterales</taxon>
        <taxon>Acidiferrobacteraceae</taxon>
        <taxon>Sulfurifustis</taxon>
    </lineage>
</organism>
<evidence type="ECO:0000313" key="5">
    <source>
        <dbReference type="Proteomes" id="UP000218899"/>
    </source>
</evidence>
<dbReference type="CDD" id="cd00254">
    <property type="entry name" value="LT-like"/>
    <property type="match status" value="1"/>
</dbReference>
<dbReference type="SUPFAM" id="SSF53955">
    <property type="entry name" value="Lysozyme-like"/>
    <property type="match status" value="1"/>
</dbReference>
<sequence length="198" mass="21585">MKGLSSIGIALLSGLPLGVWAHGGASADAKDTANRIASDRPTHMVRVKHHGASGVRTRFLSAPARRFHRVIQEAAERYKVDAALLHAVIAVESAYNPRAVSPKGARGLMQLMPAIARHYGCTDPYDPEQNIRAGARHLGVLLRRFKRDLSLALAAYNAGEPAVISRGNTIPPYPETLLYVPKVLEHYQRLRPESMAAQ</sequence>
<gene>
    <name evidence="4" type="ORF">SVA_2600</name>
</gene>
<evidence type="ECO:0000259" key="3">
    <source>
        <dbReference type="Pfam" id="PF01464"/>
    </source>
</evidence>
<evidence type="ECO:0000313" key="4">
    <source>
        <dbReference type="EMBL" id="BAU49148.1"/>
    </source>
</evidence>